<evidence type="ECO:0000313" key="1">
    <source>
        <dbReference type="EMBL" id="CAE7247593.1"/>
    </source>
</evidence>
<comment type="caution">
    <text evidence="1">The sequence shown here is derived from an EMBL/GenBank/DDBJ whole genome shotgun (WGS) entry which is preliminary data.</text>
</comment>
<dbReference type="Gene3D" id="3.90.1410.10">
    <property type="entry name" value="set domain protein methyltransferase, domain 1"/>
    <property type="match status" value="1"/>
</dbReference>
<keyword evidence="2" id="KW-1185">Reference proteome</keyword>
<dbReference type="AlphaFoldDB" id="A0A812LP83"/>
<dbReference type="SUPFAM" id="SSF82199">
    <property type="entry name" value="SET domain"/>
    <property type="match status" value="1"/>
</dbReference>
<organism evidence="1 2">
    <name type="scientific">Symbiodinium natans</name>
    <dbReference type="NCBI Taxonomy" id="878477"/>
    <lineage>
        <taxon>Eukaryota</taxon>
        <taxon>Sar</taxon>
        <taxon>Alveolata</taxon>
        <taxon>Dinophyceae</taxon>
        <taxon>Suessiales</taxon>
        <taxon>Symbiodiniaceae</taxon>
        <taxon>Symbiodinium</taxon>
    </lineage>
</organism>
<dbReference type="OrthoDB" id="439203at2759"/>
<dbReference type="Proteomes" id="UP000604046">
    <property type="component" value="Unassembled WGS sequence"/>
</dbReference>
<dbReference type="PANTHER" id="PTHR13271:SF151">
    <property type="entry name" value="SET DOMAIN-CONTAINING PROTEIN 4"/>
    <property type="match status" value="1"/>
</dbReference>
<accession>A0A812LP83</accession>
<dbReference type="CDD" id="cd10527">
    <property type="entry name" value="SET_LSMT"/>
    <property type="match status" value="1"/>
</dbReference>
<sequence length="347" mass="38017">MALAAALLVERKRGATSAFAPLLATLPSAKDLAAHPIFWPPGLSLRKILASCPHSCRMVYHMQLRASLEAAELVQRGAAASREEALWALALVESRAITLSDEGPETPPWRLGLCPVIDFLNHQEPSEGAPPRCQIVDNVTSGRVEVAAERTLQAGDELLFIYEECSSAQLFARYGFVQFPPAIPHPNERCLLNVPIADPELPGGKEAGAARVAFVRQSGWRRSAWRPLLLRMPYNAEEGGSLMPLARLALLPSADAVWQRGASCWDGRFDDPVMEEQAEELARRWLTEAESSLTSACDELAALPATLRAEHPDVFVAVDHVLRVELDLLKYSQGLFEESVSRAKVEA</sequence>
<dbReference type="InterPro" id="IPR050600">
    <property type="entry name" value="SETD3_SETD6_MTase"/>
</dbReference>
<dbReference type="InterPro" id="IPR046341">
    <property type="entry name" value="SET_dom_sf"/>
</dbReference>
<proteinExistence type="predicted"/>
<dbReference type="PANTHER" id="PTHR13271">
    <property type="entry name" value="UNCHARACTERIZED PUTATIVE METHYLTRANSFERASE"/>
    <property type="match status" value="1"/>
</dbReference>
<reference evidence="1" key="1">
    <citation type="submission" date="2021-02" db="EMBL/GenBank/DDBJ databases">
        <authorList>
            <person name="Dougan E. K."/>
            <person name="Rhodes N."/>
            <person name="Thang M."/>
            <person name="Chan C."/>
        </authorList>
    </citation>
    <scope>NUCLEOTIDE SEQUENCE</scope>
</reference>
<dbReference type="GO" id="GO:0016279">
    <property type="term" value="F:protein-lysine N-methyltransferase activity"/>
    <property type="evidence" value="ECO:0007669"/>
    <property type="project" value="TreeGrafter"/>
</dbReference>
<name>A0A812LP83_9DINO</name>
<gene>
    <name evidence="1" type="primary">SETD4</name>
    <name evidence="1" type="ORF">SNAT2548_LOCUS11888</name>
</gene>
<protein>
    <submittedName>
        <fullName evidence="1">SETD4 protein</fullName>
    </submittedName>
</protein>
<dbReference type="EMBL" id="CAJNDS010001112">
    <property type="protein sequence ID" value="CAE7247593.1"/>
    <property type="molecule type" value="Genomic_DNA"/>
</dbReference>
<evidence type="ECO:0000313" key="2">
    <source>
        <dbReference type="Proteomes" id="UP000604046"/>
    </source>
</evidence>